<feature type="compositionally biased region" description="Low complexity" evidence="2">
    <location>
        <begin position="563"/>
        <end position="574"/>
    </location>
</feature>
<accession>A0A1Q9DDG3</accession>
<feature type="compositionally biased region" description="Polar residues" evidence="2">
    <location>
        <begin position="1002"/>
        <end position="1019"/>
    </location>
</feature>
<protein>
    <submittedName>
        <fullName evidence="3">Uncharacterized protein</fullName>
    </submittedName>
</protein>
<feature type="compositionally biased region" description="Basic residues" evidence="2">
    <location>
        <begin position="373"/>
        <end position="389"/>
    </location>
</feature>
<feature type="compositionally biased region" description="Basic and acidic residues" evidence="2">
    <location>
        <begin position="347"/>
        <end position="359"/>
    </location>
</feature>
<evidence type="ECO:0000256" key="2">
    <source>
        <dbReference type="SAM" id="MobiDB-lite"/>
    </source>
</evidence>
<evidence type="ECO:0000256" key="1">
    <source>
        <dbReference type="SAM" id="Coils"/>
    </source>
</evidence>
<evidence type="ECO:0000313" key="3">
    <source>
        <dbReference type="EMBL" id="OLP93187.1"/>
    </source>
</evidence>
<feature type="region of interest" description="Disordered" evidence="2">
    <location>
        <begin position="1"/>
        <end position="24"/>
    </location>
</feature>
<dbReference type="PANTHER" id="PTHR34403">
    <property type="entry name" value="TOL-PAL SYSTEM PROTEIN TOLA"/>
    <property type="match status" value="1"/>
</dbReference>
<dbReference type="Proteomes" id="UP000186817">
    <property type="component" value="Unassembled WGS sequence"/>
</dbReference>
<feature type="compositionally biased region" description="Basic and acidic residues" evidence="2">
    <location>
        <begin position="321"/>
        <end position="337"/>
    </location>
</feature>
<comment type="caution">
    <text evidence="3">The sequence shown here is derived from an EMBL/GenBank/DDBJ whole genome shotgun (WGS) entry which is preliminary data.</text>
</comment>
<feature type="compositionally biased region" description="Low complexity" evidence="2">
    <location>
        <begin position="518"/>
        <end position="536"/>
    </location>
</feature>
<keyword evidence="4" id="KW-1185">Reference proteome</keyword>
<reference evidence="3 4" key="1">
    <citation type="submission" date="2016-02" db="EMBL/GenBank/DDBJ databases">
        <title>Genome analysis of coral dinoflagellate symbionts highlights evolutionary adaptations to a symbiotic lifestyle.</title>
        <authorList>
            <person name="Aranda M."/>
            <person name="Li Y."/>
            <person name="Liew Y.J."/>
            <person name="Baumgarten S."/>
            <person name="Simakov O."/>
            <person name="Wilson M."/>
            <person name="Piel J."/>
            <person name="Ashoor H."/>
            <person name="Bougouffa S."/>
            <person name="Bajic V.B."/>
            <person name="Ryu T."/>
            <person name="Ravasi T."/>
            <person name="Bayer T."/>
            <person name="Micklem G."/>
            <person name="Kim H."/>
            <person name="Bhak J."/>
            <person name="Lajeunesse T.C."/>
            <person name="Voolstra C.R."/>
        </authorList>
    </citation>
    <scope>NUCLEOTIDE SEQUENCE [LARGE SCALE GENOMIC DNA]</scope>
    <source>
        <strain evidence="3 4">CCMP2467</strain>
    </source>
</reference>
<proteinExistence type="predicted"/>
<sequence>MSGASTSSLDPADAAPASSSSLGSADATGALDLTGLAATWDGVPAIRQRLRGGEPLFSQVSERNLDIRTPSAYVAVLKPILKIMRENNKKLPSIDGLREEVKHVYQLNQREIVSSDVDHVAWNLRKYAGFVKMKCRKQQPSNDTGFQELCLDLDPDLQEVVTEINERMIRFNKTWDEDDVGMDEDAYEAEGAEDEQDAPEEEAARESGPGEDAPPGGSDVVDLTAADDVKEEPATAPSQPELPREYHKMVEVSNKLAEAKERLAKLLCTHTRLKAKKLALETGAPLAENVKRCKTSSGVPAGYEEVAKDEEDLAFTPEGKVNAEHKILMKTDQAEGKRGRKAPTKNVADDRKAGHKADAGDDEATASAEKRGRAPGKRRRILKAKLKNTKTREDLSDSPASKSSKKDDQASPASTTKAKGKAKRSTDDHASPASTTKAKGKAKRSTDDHASPASTTKAKGKAKRSTDDHASPASTTKAKGKAKPTTDDHASPASTTKKSKAAKAEPETESATKKRKSSPASKSSAPAEDTVAAGGKPKPKAKAKSRAKDSEPKSSNKGKGKAKAASEGDGAPAKTPKPKGKAKAKAGSLRPVVSKDKEADIDEYMMDRFHAYGRQCYSQEGEEGGFDLETRKRLRSCLSSFENTNLIIYWTRPAVALKFKKHERNKDFFYNAFPCPENVCYRIHMLVSIQVGIEMAEYLDHLLDLEPLEKMEGFAEKGVAVLLEDPEVTAHYEMVLLHGRKAMEDLLEDSEIEEFVACLLLVIFSVKNLDQDFEFLEFFAGRANLTYSMRRSNRKSGRFDILYNSRFHKGGKLRTVVLMYLVTVVGGIWLLEQPGGSCLEFYPCFRDLLSAHWNVSGALAAVRVRWWMAHYAGRLRRKEWSSKHGKKQPQTVKRGGVPSAVETFRSMQYNQHVQPPMPNDLDDPYPRGNADEQDDLNDCEIISSLQSMLGPALIAAKAEPDQDLQGQVPVPETSTCKDAQLRGRPVATPVRTQCVKGELPETTRTASGAQATEASNEATQDAEADPVRKRALDDTQSAENPAAAKRLKTRRYTRQAHWSKGTKAKDELAELLKSCNFVRDEFIATVERIVVKKEKITVKLDQGWSNLYDGVLEYWVTVRERGERKETLTREERQQQKEKAFYGAAVELPDQSFKGVGQMEDRLNRDAAHAEQSKEADQYAQELETLKKFSDSINMKLKKLADQKIKARLASCFAKSLMTLRVVLYQTNGVGGSGSAGNVLAHASSTIEQLFRESAPMVFKIGWTHDAAWRWCNTLYGYLHDPHDKWQAMVVLYLARNPDAPAMLEAALIDKFQSRPGCRNVNRGGDGIKELDTSGWLFQAEGKVM</sequence>
<feature type="region of interest" description="Disordered" evidence="2">
    <location>
        <begin position="911"/>
        <end position="934"/>
    </location>
</feature>
<keyword evidence="1" id="KW-0175">Coiled coil</keyword>
<dbReference type="EMBL" id="LSRX01000591">
    <property type="protein sequence ID" value="OLP93187.1"/>
    <property type="molecule type" value="Genomic_DNA"/>
</dbReference>
<dbReference type="OrthoDB" id="433783at2759"/>
<feature type="region of interest" description="Disordered" evidence="2">
    <location>
        <begin position="310"/>
        <end position="592"/>
    </location>
</feature>
<feature type="compositionally biased region" description="Basic and acidic residues" evidence="2">
    <location>
        <begin position="502"/>
        <end position="512"/>
    </location>
</feature>
<feature type="region of interest" description="Disordered" evidence="2">
    <location>
        <begin position="996"/>
        <end position="1046"/>
    </location>
</feature>
<gene>
    <name evidence="3" type="ORF">AK812_SmicGene24934</name>
</gene>
<feature type="region of interest" description="Disordered" evidence="2">
    <location>
        <begin position="187"/>
        <end position="221"/>
    </location>
</feature>
<dbReference type="InterPro" id="IPR050972">
    <property type="entry name" value="SDr-like"/>
</dbReference>
<feature type="compositionally biased region" description="Acidic residues" evidence="2">
    <location>
        <begin position="187"/>
        <end position="203"/>
    </location>
</feature>
<evidence type="ECO:0000313" key="4">
    <source>
        <dbReference type="Proteomes" id="UP000186817"/>
    </source>
</evidence>
<name>A0A1Q9DDG3_SYMMI</name>
<dbReference type="PANTHER" id="PTHR34403:SF8">
    <property type="entry name" value="TOL-PAL SYSTEM PROTEIN TOLA"/>
    <property type="match status" value="1"/>
</dbReference>
<feature type="coiled-coil region" evidence="1">
    <location>
        <begin position="249"/>
        <end position="276"/>
    </location>
</feature>
<organism evidence="3 4">
    <name type="scientific">Symbiodinium microadriaticum</name>
    <name type="common">Dinoflagellate</name>
    <name type="synonym">Zooxanthella microadriatica</name>
    <dbReference type="NCBI Taxonomy" id="2951"/>
    <lineage>
        <taxon>Eukaryota</taxon>
        <taxon>Sar</taxon>
        <taxon>Alveolata</taxon>
        <taxon>Dinophyceae</taxon>
        <taxon>Suessiales</taxon>
        <taxon>Symbiodiniaceae</taxon>
        <taxon>Symbiodinium</taxon>
    </lineage>
</organism>